<dbReference type="InterPro" id="IPR027417">
    <property type="entry name" value="P-loop_NTPase"/>
</dbReference>
<proteinExistence type="predicted"/>
<sequence>MSGGDTVHASCILVGSAGILIRGRSGAGKSRLGERILGEARLRGLLALAVADDRVALAARSGRLIASCPAQLFGLWERRGEGIVPVAAEPRAVVRLVVDLVPEGELERMPEPGAMRVELCGVEIARLAVPCESGSAATLDVLAVLEGRASGGA</sequence>
<dbReference type="Proteomes" id="UP000219331">
    <property type="component" value="Unassembled WGS sequence"/>
</dbReference>
<keyword evidence="2" id="KW-0808">Transferase</keyword>
<name>A0A285TZ50_9HYPH</name>
<reference evidence="2 3" key="1">
    <citation type="submission" date="2017-08" db="EMBL/GenBank/DDBJ databases">
        <authorList>
            <person name="de Groot N.N."/>
        </authorList>
    </citation>
    <scope>NUCLEOTIDE SEQUENCE [LARGE SCALE GENOMIC DNA]</scope>
    <source>
        <strain evidence="2 3">USBA 352</strain>
    </source>
</reference>
<feature type="domain" description="HPr kinase/phosphorylase C-terminal" evidence="1">
    <location>
        <begin position="5"/>
        <end position="136"/>
    </location>
</feature>
<evidence type="ECO:0000259" key="1">
    <source>
        <dbReference type="Pfam" id="PF07475"/>
    </source>
</evidence>
<dbReference type="OrthoDB" id="8326226at2"/>
<dbReference type="EMBL" id="OBML01000022">
    <property type="protein sequence ID" value="SOC27744.1"/>
    <property type="molecule type" value="Genomic_DNA"/>
</dbReference>
<dbReference type="RefSeq" id="WP_097176748.1">
    <property type="nucleotide sequence ID" value="NZ_OBML01000022.1"/>
</dbReference>
<dbReference type="InterPro" id="IPR011104">
    <property type="entry name" value="Hpr_kin/Pase_C"/>
</dbReference>
<dbReference type="AlphaFoldDB" id="A0A285TZ50"/>
<evidence type="ECO:0000313" key="2">
    <source>
        <dbReference type="EMBL" id="SOC27744.1"/>
    </source>
</evidence>
<dbReference type="Pfam" id="PF07475">
    <property type="entry name" value="Hpr_kinase_C"/>
    <property type="match status" value="1"/>
</dbReference>
<organism evidence="2 3">
    <name type="scientific">Stappia indica</name>
    <dbReference type="NCBI Taxonomy" id="538381"/>
    <lineage>
        <taxon>Bacteria</taxon>
        <taxon>Pseudomonadati</taxon>
        <taxon>Pseudomonadota</taxon>
        <taxon>Alphaproteobacteria</taxon>
        <taxon>Hyphomicrobiales</taxon>
        <taxon>Stappiaceae</taxon>
        <taxon>Stappia</taxon>
    </lineage>
</organism>
<accession>A0A285TZ50</accession>
<evidence type="ECO:0000313" key="3">
    <source>
        <dbReference type="Proteomes" id="UP000219331"/>
    </source>
</evidence>
<keyword evidence="2" id="KW-0418">Kinase</keyword>
<dbReference type="SUPFAM" id="SSF53795">
    <property type="entry name" value="PEP carboxykinase-like"/>
    <property type="match status" value="1"/>
</dbReference>
<dbReference type="STRING" id="538381.GCA_001696535_03834"/>
<dbReference type="Gene3D" id="3.40.50.300">
    <property type="entry name" value="P-loop containing nucleotide triphosphate hydrolases"/>
    <property type="match status" value="1"/>
</dbReference>
<dbReference type="GO" id="GO:0000155">
    <property type="term" value="F:phosphorelay sensor kinase activity"/>
    <property type="evidence" value="ECO:0007669"/>
    <property type="project" value="InterPro"/>
</dbReference>
<dbReference type="GO" id="GO:0006109">
    <property type="term" value="P:regulation of carbohydrate metabolic process"/>
    <property type="evidence" value="ECO:0007669"/>
    <property type="project" value="InterPro"/>
</dbReference>
<gene>
    <name evidence="2" type="ORF">SAMN05421512_1226</name>
</gene>
<dbReference type="GO" id="GO:0005524">
    <property type="term" value="F:ATP binding"/>
    <property type="evidence" value="ECO:0007669"/>
    <property type="project" value="InterPro"/>
</dbReference>
<keyword evidence="3" id="KW-1185">Reference proteome</keyword>
<protein>
    <submittedName>
        <fullName evidence="2">HPr Serine kinase C-terminal domain-containing protein</fullName>
    </submittedName>
</protein>